<evidence type="ECO:0000256" key="2">
    <source>
        <dbReference type="ARBA" id="ARBA00004496"/>
    </source>
</evidence>
<evidence type="ECO:0000256" key="5">
    <source>
        <dbReference type="ARBA" id="ARBA00022723"/>
    </source>
</evidence>
<evidence type="ECO:0000256" key="3">
    <source>
        <dbReference type="ARBA" id="ARBA00005682"/>
    </source>
</evidence>
<evidence type="ECO:0000313" key="17">
    <source>
        <dbReference type="WBParaSite" id="ACRNAN_scaffold1475.g17748.t1"/>
    </source>
</evidence>
<dbReference type="GO" id="GO:0000981">
    <property type="term" value="F:DNA-binding transcription factor activity, RNA polymerase II-specific"/>
    <property type="evidence" value="ECO:0007669"/>
    <property type="project" value="TreeGrafter"/>
</dbReference>
<evidence type="ECO:0000256" key="1">
    <source>
        <dbReference type="ARBA" id="ARBA00004123"/>
    </source>
</evidence>
<evidence type="ECO:0000256" key="9">
    <source>
        <dbReference type="ARBA" id="ARBA00023015"/>
    </source>
</evidence>
<evidence type="ECO:0000256" key="4">
    <source>
        <dbReference type="ARBA" id="ARBA00022490"/>
    </source>
</evidence>
<dbReference type="Proteomes" id="UP000887540">
    <property type="component" value="Unplaced"/>
</dbReference>
<keyword evidence="16" id="KW-1185">Reference proteome</keyword>
<dbReference type="GO" id="GO:0000978">
    <property type="term" value="F:RNA polymerase II cis-regulatory region sequence-specific DNA binding"/>
    <property type="evidence" value="ECO:0007669"/>
    <property type="project" value="TreeGrafter"/>
</dbReference>
<feature type="domain" description="C2H2-type" evidence="15">
    <location>
        <begin position="549"/>
        <end position="576"/>
    </location>
</feature>
<feature type="compositionally biased region" description="Low complexity" evidence="14">
    <location>
        <begin position="437"/>
        <end position="451"/>
    </location>
</feature>
<keyword evidence="10" id="KW-0238">DNA-binding</keyword>
<evidence type="ECO:0000259" key="15">
    <source>
        <dbReference type="PROSITE" id="PS50157"/>
    </source>
</evidence>
<feature type="compositionally biased region" description="Polar residues" evidence="14">
    <location>
        <begin position="589"/>
        <end position="603"/>
    </location>
</feature>
<name>A0A914CUD2_9BILA</name>
<feature type="compositionally biased region" description="Basic residues" evidence="14">
    <location>
        <begin position="566"/>
        <end position="578"/>
    </location>
</feature>
<evidence type="ECO:0000256" key="10">
    <source>
        <dbReference type="ARBA" id="ARBA00023125"/>
    </source>
</evidence>
<organism evidence="16 17">
    <name type="scientific">Acrobeloides nanus</name>
    <dbReference type="NCBI Taxonomy" id="290746"/>
    <lineage>
        <taxon>Eukaryota</taxon>
        <taxon>Metazoa</taxon>
        <taxon>Ecdysozoa</taxon>
        <taxon>Nematoda</taxon>
        <taxon>Chromadorea</taxon>
        <taxon>Rhabditida</taxon>
        <taxon>Tylenchina</taxon>
        <taxon>Cephalobomorpha</taxon>
        <taxon>Cephaloboidea</taxon>
        <taxon>Cephalobidae</taxon>
        <taxon>Acrobeloides</taxon>
    </lineage>
</organism>
<comment type="similarity">
    <text evidence="3">Belongs to the EGR C2H2-type zinc-finger protein family.</text>
</comment>
<dbReference type="SUPFAM" id="SSF57667">
    <property type="entry name" value="beta-beta-alpha zinc fingers"/>
    <property type="match status" value="2"/>
</dbReference>
<dbReference type="PROSITE" id="PS00028">
    <property type="entry name" value="ZINC_FINGER_C2H2_1"/>
    <property type="match status" value="3"/>
</dbReference>
<reference evidence="17" key="1">
    <citation type="submission" date="2022-11" db="UniProtKB">
        <authorList>
            <consortium name="WormBaseParasite"/>
        </authorList>
    </citation>
    <scope>IDENTIFICATION</scope>
</reference>
<accession>A0A914CUD2</accession>
<dbReference type="GO" id="GO:0005634">
    <property type="term" value="C:nucleus"/>
    <property type="evidence" value="ECO:0007669"/>
    <property type="project" value="UniProtKB-SubCell"/>
</dbReference>
<dbReference type="PANTHER" id="PTHR23235:SF78">
    <property type="entry name" value="EARLY GROWTH RESPONSE PROTEIN 3"/>
    <property type="match status" value="1"/>
</dbReference>
<comment type="subcellular location">
    <subcellularLocation>
        <location evidence="2">Cytoplasm</location>
    </subcellularLocation>
    <subcellularLocation>
        <location evidence="1">Nucleus</location>
    </subcellularLocation>
</comment>
<feature type="domain" description="C2H2-type" evidence="15">
    <location>
        <begin position="491"/>
        <end position="520"/>
    </location>
</feature>
<protein>
    <submittedName>
        <fullName evidence="17">C2H2-type domain-containing protein</fullName>
    </submittedName>
</protein>
<feature type="compositionally biased region" description="Polar residues" evidence="14">
    <location>
        <begin position="459"/>
        <end position="471"/>
    </location>
</feature>
<dbReference type="InterPro" id="IPR036236">
    <property type="entry name" value="Znf_C2H2_sf"/>
</dbReference>
<evidence type="ECO:0000256" key="13">
    <source>
        <dbReference type="PROSITE-ProRule" id="PRU00042"/>
    </source>
</evidence>
<keyword evidence="12" id="KW-0539">Nucleus</keyword>
<evidence type="ECO:0000256" key="12">
    <source>
        <dbReference type="ARBA" id="ARBA00023242"/>
    </source>
</evidence>
<feature type="compositionally biased region" description="Low complexity" evidence="14">
    <location>
        <begin position="385"/>
        <end position="396"/>
    </location>
</feature>
<keyword evidence="5" id="KW-0479">Metal-binding</keyword>
<keyword evidence="9" id="KW-0805">Transcription regulation</keyword>
<evidence type="ECO:0000256" key="7">
    <source>
        <dbReference type="ARBA" id="ARBA00022771"/>
    </source>
</evidence>
<evidence type="ECO:0000256" key="8">
    <source>
        <dbReference type="ARBA" id="ARBA00022833"/>
    </source>
</evidence>
<feature type="region of interest" description="Disordered" evidence="14">
    <location>
        <begin position="385"/>
        <end position="498"/>
    </location>
</feature>
<dbReference type="SMART" id="SM00355">
    <property type="entry name" value="ZnF_C2H2"/>
    <property type="match status" value="3"/>
</dbReference>
<dbReference type="InterPro" id="IPR013087">
    <property type="entry name" value="Znf_C2H2_type"/>
</dbReference>
<dbReference type="AlphaFoldDB" id="A0A914CUD2"/>
<sequence>MSTVVATSVAEIVAPSPPASELNAVQLKPGSPVDSLPKPDSLKSNTITLKNNQQMTCLSILDNDYLKTPTVPDLLKTPTILGSPTKSNSSYMAHADELNTPGLCLSSCTPKNAPQAFFGDHEPLLTANIEISTVVSQTPSTAVSSGPATSSTNTNSQYEATIAKDQKATSSFTFKGTISASLPASFSQVNSPGLSASIFQFSPIVEHFLQSFTRNQNLPVLQVDARTPHPSEVPDLMKVVRVMGDEDKKDGLVADPHHFNHASSSSSNLAVTRHQHNHDCPSANSKCANTNANHFNGQPPHSCSTLYAEVKPEHCRTHICGQVPLNLTGAPGQMPQRYQIHQSISCSVIPVPPPHAGSHGHFQHRGSNQHFPSCTYANCEHSNSVTSTSANASQASRPPSNASDHRPLNFQPKTEPIDDYYQPGSMASFGQPGPMFGGHDNFNHNSFNDNNLFVAPMSTGGSSPDKPTTSRPAIRRPLNRPSKTPLQDRPHKCPIDDCDRRFSRSDELTRHIRIHTGQKPFQCRICMRSFSRSDHLTTHVRTHTGEKPFSCEMCGRKFARSDEKKRHAKVHVKQKKKTSVVGGPVPGQASGSSTSTQPYHSSP</sequence>
<proteinExistence type="inferred from homology"/>
<dbReference type="Gene3D" id="3.30.160.60">
    <property type="entry name" value="Classic Zinc Finger"/>
    <property type="match status" value="3"/>
</dbReference>
<dbReference type="PROSITE" id="PS50157">
    <property type="entry name" value="ZINC_FINGER_C2H2_2"/>
    <property type="match status" value="3"/>
</dbReference>
<feature type="domain" description="C2H2-type" evidence="15">
    <location>
        <begin position="521"/>
        <end position="548"/>
    </location>
</feature>
<dbReference type="WBParaSite" id="ACRNAN_scaffold1475.g17748.t1">
    <property type="protein sequence ID" value="ACRNAN_scaffold1475.g17748.t1"/>
    <property type="gene ID" value="ACRNAN_scaffold1475.g17748"/>
</dbReference>
<feature type="compositionally biased region" description="Basic and acidic residues" evidence="14">
    <location>
        <begin position="486"/>
        <end position="498"/>
    </location>
</feature>
<keyword evidence="11" id="KW-0804">Transcription</keyword>
<dbReference type="GO" id="GO:0008270">
    <property type="term" value="F:zinc ion binding"/>
    <property type="evidence" value="ECO:0007669"/>
    <property type="project" value="UniProtKB-KW"/>
</dbReference>
<keyword evidence="7 13" id="KW-0863">Zinc-finger</keyword>
<evidence type="ECO:0000313" key="16">
    <source>
        <dbReference type="Proteomes" id="UP000887540"/>
    </source>
</evidence>
<keyword evidence="4" id="KW-0963">Cytoplasm</keyword>
<evidence type="ECO:0000256" key="6">
    <source>
        <dbReference type="ARBA" id="ARBA00022737"/>
    </source>
</evidence>
<dbReference type="GO" id="GO:0005737">
    <property type="term" value="C:cytoplasm"/>
    <property type="evidence" value="ECO:0007669"/>
    <property type="project" value="UniProtKB-SubCell"/>
</dbReference>
<evidence type="ECO:0000256" key="11">
    <source>
        <dbReference type="ARBA" id="ARBA00023163"/>
    </source>
</evidence>
<feature type="region of interest" description="Disordered" evidence="14">
    <location>
        <begin position="562"/>
        <end position="603"/>
    </location>
</feature>
<dbReference type="FunFam" id="3.30.160.60:FF:000092">
    <property type="entry name" value="Early growth response protein 3"/>
    <property type="match status" value="1"/>
</dbReference>
<keyword evidence="6" id="KW-0677">Repeat</keyword>
<dbReference type="PANTHER" id="PTHR23235">
    <property type="entry name" value="KRUEPPEL-LIKE TRANSCRIPTION FACTOR"/>
    <property type="match status" value="1"/>
</dbReference>
<dbReference type="Pfam" id="PF00096">
    <property type="entry name" value="zf-C2H2"/>
    <property type="match status" value="2"/>
</dbReference>
<keyword evidence="8" id="KW-0862">Zinc</keyword>
<evidence type="ECO:0000256" key="14">
    <source>
        <dbReference type="SAM" id="MobiDB-lite"/>
    </source>
</evidence>